<evidence type="ECO:0000256" key="2">
    <source>
        <dbReference type="ARBA" id="ARBA00011123"/>
    </source>
</evidence>
<dbReference type="InterPro" id="IPR006075">
    <property type="entry name" value="Asn/Gln-tRNA_Trfase_suB/E_cat"/>
</dbReference>
<reference evidence="13 14" key="1">
    <citation type="journal article" date="2019" name="Emerg. Microbes Infect.">
        <title>Comprehensive subspecies identification of 175 nontuberculous mycobacteria species based on 7547 genomic profiles.</title>
        <authorList>
            <person name="Matsumoto Y."/>
            <person name="Kinjo T."/>
            <person name="Motooka D."/>
            <person name="Nabeya D."/>
            <person name="Jung N."/>
            <person name="Uechi K."/>
            <person name="Horii T."/>
            <person name="Iida T."/>
            <person name="Fujita J."/>
            <person name="Nakamura S."/>
        </authorList>
    </citation>
    <scope>NUCLEOTIDE SEQUENCE [LARGE SCALE GENOMIC DNA]</scope>
    <source>
        <strain evidence="13 14">JCM 6367</strain>
    </source>
</reference>
<dbReference type="GO" id="GO:0005524">
    <property type="term" value="F:ATP binding"/>
    <property type="evidence" value="ECO:0007669"/>
    <property type="project" value="UniProtKB-KW"/>
</dbReference>
<dbReference type="InterPro" id="IPR003789">
    <property type="entry name" value="Asn/Gln_tRNA_amidoTrase-B-like"/>
</dbReference>
<proteinExistence type="inferred from homology"/>
<dbReference type="PANTHER" id="PTHR11659">
    <property type="entry name" value="GLUTAMYL-TRNA GLN AMIDOTRANSFERASE SUBUNIT B MITOCHONDRIAL AND PROKARYOTIC PET112-RELATED"/>
    <property type="match status" value="1"/>
</dbReference>
<dbReference type="NCBIfam" id="TIGR00133">
    <property type="entry name" value="gatB"/>
    <property type="match status" value="1"/>
</dbReference>
<protein>
    <recommendedName>
        <fullName evidence="3 11">Aspartyl/glutamyl-tRNA(Asn/Gln) amidotransferase subunit B</fullName>
        <shortName evidence="11">Asp/Glu-ADT subunit B</shortName>
        <ecNumber evidence="11">6.3.5.-</ecNumber>
    </recommendedName>
</protein>
<evidence type="ECO:0000256" key="7">
    <source>
        <dbReference type="ARBA" id="ARBA00022917"/>
    </source>
</evidence>
<comment type="similarity">
    <text evidence="1 11">Belongs to the GatB/GatE family. GatB subfamily.</text>
</comment>
<dbReference type="InterPro" id="IPR014746">
    <property type="entry name" value="Gln_synth/guanido_kin_cat_dom"/>
</dbReference>
<dbReference type="HAMAP" id="MF_00121">
    <property type="entry name" value="GatB"/>
    <property type="match status" value="1"/>
</dbReference>
<dbReference type="AlphaFoldDB" id="A0A7I7UAA7"/>
<dbReference type="NCBIfam" id="NF004012">
    <property type="entry name" value="PRK05477.1-2"/>
    <property type="match status" value="1"/>
</dbReference>
<dbReference type="Proteomes" id="UP000466554">
    <property type="component" value="Chromosome"/>
</dbReference>
<evidence type="ECO:0000256" key="5">
    <source>
        <dbReference type="ARBA" id="ARBA00022741"/>
    </source>
</evidence>
<dbReference type="Pfam" id="PF02637">
    <property type="entry name" value="GatB_Yqey"/>
    <property type="match status" value="1"/>
</dbReference>
<evidence type="ECO:0000256" key="6">
    <source>
        <dbReference type="ARBA" id="ARBA00022840"/>
    </source>
</evidence>
<dbReference type="InterPro" id="IPR017959">
    <property type="entry name" value="Asn/Gln-tRNA_amidoTrfase_suB/E"/>
</dbReference>
<dbReference type="Gene3D" id="1.10.10.410">
    <property type="match status" value="1"/>
</dbReference>
<dbReference type="GO" id="GO:0070681">
    <property type="term" value="P:glutaminyl-tRNAGln biosynthesis via transamidation"/>
    <property type="evidence" value="ECO:0007669"/>
    <property type="project" value="TreeGrafter"/>
</dbReference>
<evidence type="ECO:0000313" key="13">
    <source>
        <dbReference type="EMBL" id="BBY78197.1"/>
    </source>
</evidence>
<keyword evidence="5 11" id="KW-0547">Nucleotide-binding</keyword>
<name>A0A7I7UAA7_MYCPF</name>
<dbReference type="SUPFAM" id="SSF89095">
    <property type="entry name" value="GatB/YqeY motif"/>
    <property type="match status" value="1"/>
</dbReference>
<dbReference type="PANTHER" id="PTHR11659:SF0">
    <property type="entry name" value="GLUTAMYL-TRNA(GLN) AMIDOTRANSFERASE SUBUNIT B, MITOCHONDRIAL"/>
    <property type="match status" value="1"/>
</dbReference>
<dbReference type="SUPFAM" id="SSF55931">
    <property type="entry name" value="Glutamine synthetase/guanido kinase"/>
    <property type="match status" value="1"/>
</dbReference>
<dbReference type="PROSITE" id="PS01234">
    <property type="entry name" value="GATB"/>
    <property type="match status" value="1"/>
</dbReference>
<dbReference type="InterPro" id="IPR018027">
    <property type="entry name" value="Asn/Gln_amidotransferase"/>
</dbReference>
<keyword evidence="6 11" id="KW-0067">ATP-binding</keyword>
<organism evidence="13 14">
    <name type="scientific">Mycolicibacterium parafortuitum</name>
    <name type="common">Mycobacterium parafortuitum</name>
    <dbReference type="NCBI Taxonomy" id="39692"/>
    <lineage>
        <taxon>Bacteria</taxon>
        <taxon>Bacillati</taxon>
        <taxon>Actinomycetota</taxon>
        <taxon>Actinomycetes</taxon>
        <taxon>Mycobacteriales</taxon>
        <taxon>Mycobacteriaceae</taxon>
        <taxon>Mycolicibacterium</taxon>
    </lineage>
</organism>
<dbReference type="InterPro" id="IPR004413">
    <property type="entry name" value="GatB"/>
</dbReference>
<comment type="catalytic activity">
    <reaction evidence="9 11">
        <text>L-aspartyl-tRNA(Asn) + L-glutamine + ATP + H2O = L-asparaginyl-tRNA(Asn) + L-glutamate + ADP + phosphate + 2 H(+)</text>
        <dbReference type="Rhea" id="RHEA:14513"/>
        <dbReference type="Rhea" id="RHEA-COMP:9674"/>
        <dbReference type="Rhea" id="RHEA-COMP:9677"/>
        <dbReference type="ChEBI" id="CHEBI:15377"/>
        <dbReference type="ChEBI" id="CHEBI:15378"/>
        <dbReference type="ChEBI" id="CHEBI:29985"/>
        <dbReference type="ChEBI" id="CHEBI:30616"/>
        <dbReference type="ChEBI" id="CHEBI:43474"/>
        <dbReference type="ChEBI" id="CHEBI:58359"/>
        <dbReference type="ChEBI" id="CHEBI:78515"/>
        <dbReference type="ChEBI" id="CHEBI:78516"/>
        <dbReference type="ChEBI" id="CHEBI:456216"/>
    </reaction>
</comment>
<sequence length="500" mass="54318">MSVTTADLLDYDEVIAAYEPVMGMEVHVELNTATKMFCGCANRFGAEPNTLVCPVCLGLPGSLPVLNESAVESAIRIGLALNCDIAPWGRFARKNYFYPDQPKNYQISQYDEPIAINGHLDVPLDDGTTWRIEIERAHMEEDTGKLTHIGSDTGRIAGATTSLADYNRSGVPLIEIVTKPIEGAGARAPEIARAYVTALRDLLRALGVSDVRMDQGSMRCDSNVSLKPIGAAEFGTRTETKNVNSLKSVEVAVRYEMRRQAAVLKSGGTVTQETRHFHEDGFTSPGRSKETAQDYRYFPEPDLEPVAPSAELVERLRTTIPEYPWLSRKRIQQEWGIADEVMRDLVNIGALDLIAATVEHGVSSDAARAWWGNFLVQKANESEVELDALPITPAQVAAVIKLVDDGKLSNKLARQVVEGVLAGEGEPEQVMNDRGLVVVRDDSLIQAAINEALEAHPDIVEKIRGGKVQAAGAIVGAVMKATKGQADAARVRELVMAACS</sequence>
<accession>A0A7I7UAA7</accession>
<evidence type="ECO:0000256" key="10">
    <source>
        <dbReference type="ARBA" id="ARBA00047913"/>
    </source>
</evidence>
<keyword evidence="13" id="KW-0808">Transferase</keyword>
<evidence type="ECO:0000256" key="4">
    <source>
        <dbReference type="ARBA" id="ARBA00022598"/>
    </source>
</evidence>
<dbReference type="GO" id="GO:0050567">
    <property type="term" value="F:glutaminyl-tRNA synthase (glutamine-hydrolyzing) activity"/>
    <property type="evidence" value="ECO:0007669"/>
    <property type="project" value="UniProtKB-UniRule"/>
</dbReference>
<comment type="catalytic activity">
    <reaction evidence="10 11">
        <text>L-glutamyl-tRNA(Gln) + L-glutamine + ATP + H2O = L-glutaminyl-tRNA(Gln) + L-glutamate + ADP + phosphate + H(+)</text>
        <dbReference type="Rhea" id="RHEA:17521"/>
        <dbReference type="Rhea" id="RHEA-COMP:9681"/>
        <dbReference type="Rhea" id="RHEA-COMP:9684"/>
        <dbReference type="ChEBI" id="CHEBI:15377"/>
        <dbReference type="ChEBI" id="CHEBI:15378"/>
        <dbReference type="ChEBI" id="CHEBI:29985"/>
        <dbReference type="ChEBI" id="CHEBI:30616"/>
        <dbReference type="ChEBI" id="CHEBI:43474"/>
        <dbReference type="ChEBI" id="CHEBI:58359"/>
        <dbReference type="ChEBI" id="CHEBI:78520"/>
        <dbReference type="ChEBI" id="CHEBI:78521"/>
        <dbReference type="ChEBI" id="CHEBI:456216"/>
    </reaction>
</comment>
<dbReference type="SMART" id="SM00845">
    <property type="entry name" value="GatB_Yqey"/>
    <property type="match status" value="1"/>
</dbReference>
<evidence type="ECO:0000256" key="9">
    <source>
        <dbReference type="ARBA" id="ARBA00047380"/>
    </source>
</evidence>
<gene>
    <name evidence="11 13" type="primary">gatB</name>
    <name evidence="13" type="ORF">MPRF_50960</name>
</gene>
<comment type="function">
    <text evidence="8 11">Allows the formation of correctly charged Asn-tRNA(Asn) or Gln-tRNA(Gln) through the transamidation of misacylated Asp-tRNA(Asn) or Glu-tRNA(Gln) in organisms which lack either or both of asparaginyl-tRNA or glutaminyl-tRNA synthetases. The reaction takes place in the presence of glutamine and ATP through an activated phospho-Asp-tRNA(Asn) or phospho-Glu-tRNA(Gln).</text>
</comment>
<dbReference type="EC" id="6.3.5.-" evidence="11"/>
<dbReference type="NCBIfam" id="NF004013">
    <property type="entry name" value="PRK05477.1-3"/>
    <property type="match status" value="1"/>
</dbReference>
<evidence type="ECO:0000313" key="14">
    <source>
        <dbReference type="Proteomes" id="UP000466554"/>
    </source>
</evidence>
<dbReference type="InterPro" id="IPR023168">
    <property type="entry name" value="GatB_Yqey_C_2"/>
</dbReference>
<dbReference type="InterPro" id="IPR017958">
    <property type="entry name" value="Gln-tRNA_amidoTrfase_suB_CS"/>
</dbReference>
<feature type="domain" description="Asn/Gln amidotransferase" evidence="12">
    <location>
        <begin position="352"/>
        <end position="499"/>
    </location>
</feature>
<evidence type="ECO:0000259" key="12">
    <source>
        <dbReference type="SMART" id="SM00845"/>
    </source>
</evidence>
<dbReference type="NCBIfam" id="NF004014">
    <property type="entry name" value="PRK05477.1-4"/>
    <property type="match status" value="1"/>
</dbReference>
<dbReference type="GO" id="GO:0016740">
    <property type="term" value="F:transferase activity"/>
    <property type="evidence" value="ECO:0007669"/>
    <property type="project" value="UniProtKB-KW"/>
</dbReference>
<evidence type="ECO:0000256" key="3">
    <source>
        <dbReference type="ARBA" id="ARBA00016923"/>
    </source>
</evidence>
<evidence type="ECO:0000256" key="8">
    <source>
        <dbReference type="ARBA" id="ARBA00024799"/>
    </source>
</evidence>
<evidence type="ECO:0000256" key="1">
    <source>
        <dbReference type="ARBA" id="ARBA00005306"/>
    </source>
</evidence>
<dbReference type="FunFam" id="1.10.10.410:FF:000002">
    <property type="entry name" value="Aspartyl/glutamyl-tRNA(Asn/Gln) amidotransferase subunit B"/>
    <property type="match status" value="1"/>
</dbReference>
<keyword evidence="4 11" id="KW-0436">Ligase</keyword>
<comment type="subunit">
    <text evidence="2 11">Heterotrimer of A, B and C subunits.</text>
</comment>
<dbReference type="GO" id="GO:0006412">
    <property type="term" value="P:translation"/>
    <property type="evidence" value="ECO:0007669"/>
    <property type="project" value="UniProtKB-UniRule"/>
</dbReference>
<evidence type="ECO:0000256" key="11">
    <source>
        <dbReference type="HAMAP-Rule" id="MF_00121"/>
    </source>
</evidence>
<dbReference type="RefSeq" id="WP_163768834.1">
    <property type="nucleotide sequence ID" value="NZ_AP022598.1"/>
</dbReference>
<keyword evidence="7 11" id="KW-0648">Protein biosynthesis</keyword>
<dbReference type="EMBL" id="AP022598">
    <property type="protein sequence ID" value="BBY78197.1"/>
    <property type="molecule type" value="Genomic_DNA"/>
</dbReference>
<dbReference type="Pfam" id="PF02934">
    <property type="entry name" value="GatB_N"/>
    <property type="match status" value="1"/>
</dbReference>